<dbReference type="Pfam" id="PF22570">
    <property type="entry name" value="LiaF-TM"/>
    <property type="match status" value="1"/>
</dbReference>
<dbReference type="AlphaFoldDB" id="A0A6B0SHI9"/>
<dbReference type="EMBL" id="WUUU01000095">
    <property type="protein sequence ID" value="MXR21244.1"/>
    <property type="molecule type" value="Genomic_DNA"/>
</dbReference>
<gene>
    <name evidence="3" type="ORF">GRX66_11750</name>
</gene>
<evidence type="ECO:0000313" key="4">
    <source>
        <dbReference type="Proteomes" id="UP000471521"/>
    </source>
</evidence>
<evidence type="ECO:0000313" key="3">
    <source>
        <dbReference type="EMBL" id="MXR21244.1"/>
    </source>
</evidence>
<keyword evidence="1" id="KW-1133">Transmembrane helix</keyword>
<comment type="caution">
    <text evidence="3">The sequence shown here is derived from an EMBL/GenBank/DDBJ whole genome shotgun (WGS) entry which is preliminary data.</text>
</comment>
<keyword evidence="1" id="KW-0472">Membrane</keyword>
<feature type="transmembrane region" description="Helical" evidence="1">
    <location>
        <begin position="63"/>
        <end position="81"/>
    </location>
</feature>
<reference evidence="3 4" key="1">
    <citation type="submission" date="2019-12" db="EMBL/GenBank/DDBJ databases">
        <title>Isolation and characterization of three novel carbon monoxide-oxidizing members of Halobacteria from salione crusts and soils.</title>
        <authorList>
            <person name="Myers M.R."/>
            <person name="King G.M."/>
        </authorList>
    </citation>
    <scope>NUCLEOTIDE SEQUENCE [LARGE SCALE GENOMIC DNA]</scope>
    <source>
        <strain evidence="3 4">PCN9</strain>
    </source>
</reference>
<dbReference type="InterPro" id="IPR054331">
    <property type="entry name" value="LiaF_TM"/>
</dbReference>
<keyword evidence="4" id="KW-1185">Reference proteome</keyword>
<protein>
    <recommendedName>
        <fullName evidence="2">LiaF transmembrane domain-containing protein</fullName>
    </recommendedName>
</protein>
<dbReference type="RefSeq" id="WP_159526735.1">
    <property type="nucleotide sequence ID" value="NZ_WUUU01000095.1"/>
</dbReference>
<name>A0A6B0SHI9_9EURY</name>
<dbReference type="Proteomes" id="UP000471521">
    <property type="component" value="Unassembled WGS sequence"/>
</dbReference>
<evidence type="ECO:0000256" key="1">
    <source>
        <dbReference type="SAM" id="Phobius"/>
    </source>
</evidence>
<feature type="transmembrane region" description="Helical" evidence="1">
    <location>
        <begin position="87"/>
        <end position="103"/>
    </location>
</feature>
<accession>A0A6B0SHI9</accession>
<keyword evidence="1" id="KW-0812">Transmembrane</keyword>
<dbReference type="PANTHER" id="PTHR40763:SF5">
    <property type="entry name" value="MEMBRANE PROTEIN"/>
    <property type="match status" value="1"/>
</dbReference>
<dbReference type="OrthoDB" id="253168at2157"/>
<feature type="transmembrane region" description="Helical" evidence="1">
    <location>
        <begin position="39"/>
        <end position="56"/>
    </location>
</feature>
<sequence>MLGLRSDRLVTGGLIILVGVLLLLSTTDALPTESLWDFFPAVFIVLGLWALVRSGFRNLTGPVMVIAIASTYQAKALGYVTDEHIGTWWPLFVVLFGVLVLVGRNRRARRAVSTSTSDAGTVSLVSLFSGTQRRVTGSGFRGGDIFVAFGGAELDLRDADVPADPADVECLVAFGGAELNVPDDWRVELEVLSIFGGSEDERPRRSGEVAGDGPDLVVTGLALFGGVTVSP</sequence>
<dbReference type="PANTHER" id="PTHR40763">
    <property type="entry name" value="MEMBRANE PROTEIN-RELATED"/>
    <property type="match status" value="1"/>
</dbReference>
<organism evidence="3 4">
    <name type="scientific">Halobacterium bonnevillei</name>
    <dbReference type="NCBI Taxonomy" id="2692200"/>
    <lineage>
        <taxon>Archaea</taxon>
        <taxon>Methanobacteriati</taxon>
        <taxon>Methanobacteriota</taxon>
        <taxon>Stenosarchaea group</taxon>
        <taxon>Halobacteria</taxon>
        <taxon>Halobacteriales</taxon>
        <taxon>Halobacteriaceae</taxon>
        <taxon>Halobacterium</taxon>
    </lineage>
</organism>
<evidence type="ECO:0000259" key="2">
    <source>
        <dbReference type="Pfam" id="PF22570"/>
    </source>
</evidence>
<proteinExistence type="predicted"/>
<feature type="domain" description="LiaF transmembrane" evidence="2">
    <location>
        <begin position="10"/>
        <end position="107"/>
    </location>
</feature>